<gene>
    <name evidence="3" type="ORF">MAGR_37270</name>
</gene>
<protein>
    <submittedName>
        <fullName evidence="3">Uncharacterized protein</fullName>
    </submittedName>
</protein>
<feature type="compositionally biased region" description="Pro residues" evidence="2">
    <location>
        <begin position="196"/>
        <end position="209"/>
    </location>
</feature>
<dbReference type="RefSeq" id="WP_133119028.1">
    <property type="nucleotide sequence ID" value="NZ_BLKS01000001.1"/>
</dbReference>
<dbReference type="InterPro" id="IPR036689">
    <property type="entry name" value="ESAT-6-like_sf"/>
</dbReference>
<reference evidence="3 4" key="1">
    <citation type="journal article" date="2019" name="Emerg. Microbes Infect.">
        <title>Comprehensive subspecies identification of 175 nontuberculous mycobacteria species based on 7547 genomic profiles.</title>
        <authorList>
            <person name="Matsumoto Y."/>
            <person name="Kinjo T."/>
            <person name="Motooka D."/>
            <person name="Nabeya D."/>
            <person name="Jung N."/>
            <person name="Uechi K."/>
            <person name="Horii T."/>
            <person name="Iida T."/>
            <person name="Fujita J."/>
            <person name="Nakamura S."/>
        </authorList>
    </citation>
    <scope>NUCLEOTIDE SEQUENCE [LARGE SCALE GENOMIC DNA]</scope>
    <source>
        <strain evidence="3 4">JCM 6377</strain>
    </source>
</reference>
<feature type="coiled-coil region" evidence="1">
    <location>
        <begin position="126"/>
        <end position="153"/>
    </location>
</feature>
<dbReference type="EMBL" id="BLKS01000001">
    <property type="protein sequence ID" value="GFG52286.1"/>
    <property type="molecule type" value="Genomic_DNA"/>
</dbReference>
<name>A0A7I9W520_MYCAG</name>
<dbReference type="OrthoDB" id="4964680at2"/>
<dbReference type="SUPFAM" id="SSF140453">
    <property type="entry name" value="EsxAB dimer-like"/>
    <property type="match status" value="1"/>
</dbReference>
<organism evidence="3 4">
    <name type="scientific">Mycolicibacterium agri</name>
    <name type="common">Mycobacterium agri</name>
    <dbReference type="NCBI Taxonomy" id="36811"/>
    <lineage>
        <taxon>Bacteria</taxon>
        <taxon>Bacillati</taxon>
        <taxon>Actinomycetota</taxon>
        <taxon>Actinomycetes</taxon>
        <taxon>Mycobacteriales</taxon>
        <taxon>Mycobacteriaceae</taxon>
        <taxon>Mycolicibacterium</taxon>
    </lineage>
</organism>
<sequence>MGLTLSQVRCWDSEYLTEAALHWSRTADRWNDAFTQIERLTHSPGGTPWEGAAASAAQDRAHADRSRVRVVADELYNASSIARAAAEELWAARQRVLAVVAAAEAAGFTVGEDFSLTTYRAGAHEIAAAEAEARELGRQLRDHIEELLELDQQVAGRITSAAEGVGTLTFTDSAESDHEHDGAIYAVDNRILKDGPPQPPPPDPTPGRMPPVESAEDVRRVLDPLPNGGKRGTNGVGTSSRVKEIWDEGSTRRLWDYLTRNAADEAPPQDYEGPVRVLPDGTRIGFRQSDKWGDTIDVWYPNDYTKTHTPYEPYFPPIIGDPPQLPPPTGIPSVQVLPPQLTHPPAALPPTGIFEPNGLPPWLQDPSTPLVHPPIQAPTILPGVSLPDVPDPPPSASDDTWRRPEVGEGLLDAGQAVGGVIVGGVAVIGGLLGTVANPRGAITP</sequence>
<evidence type="ECO:0000256" key="2">
    <source>
        <dbReference type="SAM" id="MobiDB-lite"/>
    </source>
</evidence>
<accession>A0A7I9W520</accession>
<proteinExistence type="predicted"/>
<dbReference type="AlphaFoldDB" id="A0A7I9W520"/>
<feature type="region of interest" description="Disordered" evidence="2">
    <location>
        <begin position="190"/>
        <end position="215"/>
    </location>
</feature>
<evidence type="ECO:0000256" key="1">
    <source>
        <dbReference type="SAM" id="Coils"/>
    </source>
</evidence>
<evidence type="ECO:0000313" key="3">
    <source>
        <dbReference type="EMBL" id="GFG52286.1"/>
    </source>
</evidence>
<comment type="caution">
    <text evidence="3">The sequence shown here is derived from an EMBL/GenBank/DDBJ whole genome shotgun (WGS) entry which is preliminary data.</text>
</comment>
<evidence type="ECO:0000313" key="4">
    <source>
        <dbReference type="Proteomes" id="UP000465302"/>
    </source>
</evidence>
<keyword evidence="1" id="KW-0175">Coiled coil</keyword>
<dbReference type="Proteomes" id="UP000465302">
    <property type="component" value="Unassembled WGS sequence"/>
</dbReference>